<feature type="non-terminal residue" evidence="1">
    <location>
        <position position="466"/>
    </location>
</feature>
<comment type="caution">
    <text evidence="1">The sequence shown here is derived from an EMBL/GenBank/DDBJ whole genome shotgun (WGS) entry which is preliminary data.</text>
</comment>
<proteinExistence type="predicted"/>
<accession>A0AC60QMK5</accession>
<gene>
    <name evidence="1" type="ORF">HPB47_017718</name>
</gene>
<reference evidence="1 2" key="1">
    <citation type="journal article" date="2020" name="Cell">
        <title>Large-Scale Comparative Analyses of Tick Genomes Elucidate Their Genetic Diversity and Vector Capacities.</title>
        <authorList>
            <consortium name="Tick Genome and Microbiome Consortium (TIGMIC)"/>
            <person name="Jia N."/>
            <person name="Wang J."/>
            <person name="Shi W."/>
            <person name="Du L."/>
            <person name="Sun Y."/>
            <person name="Zhan W."/>
            <person name="Jiang J.F."/>
            <person name="Wang Q."/>
            <person name="Zhang B."/>
            <person name="Ji P."/>
            <person name="Bell-Sakyi L."/>
            <person name="Cui X.M."/>
            <person name="Yuan T.T."/>
            <person name="Jiang B.G."/>
            <person name="Yang W.F."/>
            <person name="Lam T.T."/>
            <person name="Chang Q.C."/>
            <person name="Ding S.J."/>
            <person name="Wang X.J."/>
            <person name="Zhu J.G."/>
            <person name="Ruan X.D."/>
            <person name="Zhao L."/>
            <person name="Wei J.T."/>
            <person name="Ye R.Z."/>
            <person name="Que T.C."/>
            <person name="Du C.H."/>
            <person name="Zhou Y.H."/>
            <person name="Cheng J.X."/>
            <person name="Dai P.F."/>
            <person name="Guo W.B."/>
            <person name="Han X.H."/>
            <person name="Huang E.J."/>
            <person name="Li L.F."/>
            <person name="Wei W."/>
            <person name="Gao Y.C."/>
            <person name="Liu J.Z."/>
            <person name="Shao H.Z."/>
            <person name="Wang X."/>
            <person name="Wang C.C."/>
            <person name="Yang T.C."/>
            <person name="Huo Q.B."/>
            <person name="Li W."/>
            <person name="Chen H.Y."/>
            <person name="Chen S.E."/>
            <person name="Zhou L.G."/>
            <person name="Ni X.B."/>
            <person name="Tian J.H."/>
            <person name="Sheng Y."/>
            <person name="Liu T."/>
            <person name="Pan Y.S."/>
            <person name="Xia L.Y."/>
            <person name="Li J."/>
            <person name="Zhao F."/>
            <person name="Cao W.C."/>
        </authorList>
    </citation>
    <scope>NUCLEOTIDE SEQUENCE [LARGE SCALE GENOMIC DNA]</scope>
    <source>
        <strain evidence="1">Iper-2018</strain>
    </source>
</reference>
<keyword evidence="2" id="KW-1185">Reference proteome</keyword>
<organism evidence="1 2">
    <name type="scientific">Ixodes persulcatus</name>
    <name type="common">Taiga tick</name>
    <dbReference type="NCBI Taxonomy" id="34615"/>
    <lineage>
        <taxon>Eukaryota</taxon>
        <taxon>Metazoa</taxon>
        <taxon>Ecdysozoa</taxon>
        <taxon>Arthropoda</taxon>
        <taxon>Chelicerata</taxon>
        <taxon>Arachnida</taxon>
        <taxon>Acari</taxon>
        <taxon>Parasitiformes</taxon>
        <taxon>Ixodida</taxon>
        <taxon>Ixodoidea</taxon>
        <taxon>Ixodidae</taxon>
        <taxon>Ixodinae</taxon>
        <taxon>Ixodes</taxon>
    </lineage>
</organism>
<protein>
    <submittedName>
        <fullName evidence="1">Uncharacterized protein</fullName>
    </submittedName>
</protein>
<dbReference type="EMBL" id="JABSTQ010006665">
    <property type="protein sequence ID" value="KAG0436872.1"/>
    <property type="molecule type" value="Genomic_DNA"/>
</dbReference>
<dbReference type="Proteomes" id="UP000805193">
    <property type="component" value="Unassembled WGS sequence"/>
</dbReference>
<sequence>MDDNKNVASLKTIDPATQTYGLWRLGGGVAAVRYNKKRKHARALTTGSEPVKWFFFAALHKFLGSLPLNDASLVEESLEVELVTEAAEDAVVVAAAGAAAEEAPGAAEESEGENDLPSQRVRLPNGSGATSQPAKHCKRKRDGPWSSLGNLTKRGSSSLRMTSQNSLNIKLTDERLTPKRFPTVLSSAEVANLYIPMATRLCSGIAGRMFVSSRCILEHALTTYENVARETRKFVLKKDSEETELQSNRESEFLLRFLRLRKYDVDEALKNIKDYYRIRKECSSVFEDFVPSRAKPAARSVVMVLPQRDVHGRPVLLLKSGEWDPQTAAHSEVLQALALVVEYLTADPVAQTIGISFIQDNGGLTLDKMVYLNFGLLKSFTRLLLDCSPVRIKAIHIVRESYVFNMIYAVIRPFINKKIADREYGGMGPDLDFKAYWSGLDLAEASFVENKRYGYTGNEDCRNDIE</sequence>
<evidence type="ECO:0000313" key="1">
    <source>
        <dbReference type="EMBL" id="KAG0436872.1"/>
    </source>
</evidence>
<name>A0AC60QMK5_IXOPE</name>
<evidence type="ECO:0000313" key="2">
    <source>
        <dbReference type="Proteomes" id="UP000805193"/>
    </source>
</evidence>